<comment type="caution">
    <text evidence="4">The sequence shown here is derived from an EMBL/GenBank/DDBJ whole genome shotgun (WGS) entry which is preliminary data.</text>
</comment>
<dbReference type="InterPro" id="IPR045336">
    <property type="entry name" value="MmgE_PrpD_N"/>
</dbReference>
<comment type="similarity">
    <text evidence="1">Belongs to the PrpD family.</text>
</comment>
<dbReference type="RefSeq" id="WP_138644093.1">
    <property type="nucleotide sequence ID" value="NZ_VCKW01000021.1"/>
</dbReference>
<dbReference type="InterPro" id="IPR042183">
    <property type="entry name" value="MmgE/PrpD_sf_1"/>
</dbReference>
<organism evidence="4 5">
    <name type="scientific">Actinomadura soli</name>
    <dbReference type="NCBI Taxonomy" id="2508997"/>
    <lineage>
        <taxon>Bacteria</taxon>
        <taxon>Bacillati</taxon>
        <taxon>Actinomycetota</taxon>
        <taxon>Actinomycetes</taxon>
        <taxon>Streptosporangiales</taxon>
        <taxon>Thermomonosporaceae</taxon>
        <taxon>Actinomadura</taxon>
    </lineage>
</organism>
<evidence type="ECO:0000313" key="5">
    <source>
        <dbReference type="Proteomes" id="UP000309174"/>
    </source>
</evidence>
<reference evidence="4 5" key="1">
    <citation type="submission" date="2019-05" db="EMBL/GenBank/DDBJ databases">
        <title>Draft genome sequence of Actinomadura sp. 14C53.</title>
        <authorList>
            <person name="Saricaoglu S."/>
            <person name="Isik K."/>
        </authorList>
    </citation>
    <scope>NUCLEOTIDE SEQUENCE [LARGE SCALE GENOMIC DNA]</scope>
    <source>
        <strain evidence="4 5">14C53</strain>
    </source>
</reference>
<dbReference type="Proteomes" id="UP000309174">
    <property type="component" value="Unassembled WGS sequence"/>
</dbReference>
<dbReference type="AlphaFoldDB" id="A0A5C4JH53"/>
<feature type="domain" description="MmgE/PrpD N-terminal" evidence="2">
    <location>
        <begin position="16"/>
        <end position="245"/>
    </location>
</feature>
<keyword evidence="5" id="KW-1185">Reference proteome</keyword>
<dbReference type="InterPro" id="IPR045337">
    <property type="entry name" value="MmgE_PrpD_C"/>
</dbReference>
<dbReference type="GO" id="GO:0016829">
    <property type="term" value="F:lyase activity"/>
    <property type="evidence" value="ECO:0007669"/>
    <property type="project" value="InterPro"/>
</dbReference>
<dbReference type="PANTHER" id="PTHR16943:SF8">
    <property type="entry name" value="2-METHYLCITRATE DEHYDRATASE"/>
    <property type="match status" value="1"/>
</dbReference>
<dbReference type="EMBL" id="VCKW01000021">
    <property type="protein sequence ID" value="TMR05524.1"/>
    <property type="molecule type" value="Genomic_DNA"/>
</dbReference>
<evidence type="ECO:0000256" key="1">
    <source>
        <dbReference type="ARBA" id="ARBA00006174"/>
    </source>
</evidence>
<dbReference type="InterPro" id="IPR036148">
    <property type="entry name" value="MmgE/PrpD_sf"/>
</dbReference>
<evidence type="ECO:0000259" key="3">
    <source>
        <dbReference type="Pfam" id="PF19305"/>
    </source>
</evidence>
<dbReference type="SUPFAM" id="SSF103378">
    <property type="entry name" value="2-methylcitrate dehydratase PrpD"/>
    <property type="match status" value="1"/>
</dbReference>
<dbReference type="Gene3D" id="1.10.4100.10">
    <property type="entry name" value="2-methylcitrate dehydratase PrpD"/>
    <property type="match status" value="1"/>
</dbReference>
<name>A0A5C4JH53_9ACTN</name>
<dbReference type="Pfam" id="PF03972">
    <property type="entry name" value="MmgE_PrpD_N"/>
    <property type="match status" value="1"/>
</dbReference>
<protein>
    <submittedName>
        <fullName evidence="4">MmgE/PrpD family protein</fullName>
    </submittedName>
</protein>
<dbReference type="InterPro" id="IPR005656">
    <property type="entry name" value="MmgE_PrpD"/>
</dbReference>
<accession>A0A5C4JH53</accession>
<proteinExistence type="inferred from homology"/>
<dbReference type="Gene3D" id="3.30.1330.120">
    <property type="entry name" value="2-methylcitrate dehydratase PrpD"/>
    <property type="match status" value="1"/>
</dbReference>
<sequence>MAATDTLIAWARDPATTPPPPVLDRMRLALLDTLAAQIAGLSADGARQVAGLVTHWGGRPEATVHATGERVPRHLAALANATCARAWDLDDVLEHAFCHVSGSVVPAALAVTEAVEAAGRRTVSGREFLTAIAIGAEAVCRMALAPRESFTVTGASRTYECGTFGAALTSARLMGLSGERTRHAMGIALSMLCGKQQAFLAGAHTVSLGQGLSAQAGVLAAVMAERGITGAAPDIDVLEGRFGYYFTNHRGRYDPDEITTGLGTEWRVLESSIKPLYPCCKFTHTSIAATLDAIRDLDGATGRIEAIEVDVTDREAYDLACAPDGAKRRPSTQAAAQFSMPYAVAVAAVHGRVGPEHFVPAALDDPRVLDVADRVVIKPDLDGERPANRGALPMPAHVTVRLRDGEAITKRATVVKGHPRAPMDFADVAAKFRDCAAFALPAWDGTEAAIESVRAVPSLPSMSALTGVLPHGPV</sequence>
<dbReference type="Pfam" id="PF19305">
    <property type="entry name" value="MmgE_PrpD_C"/>
    <property type="match status" value="1"/>
</dbReference>
<feature type="domain" description="MmgE/PrpD C-terminal" evidence="3">
    <location>
        <begin position="277"/>
        <end position="441"/>
    </location>
</feature>
<dbReference type="PANTHER" id="PTHR16943">
    <property type="entry name" value="2-METHYLCITRATE DEHYDRATASE-RELATED"/>
    <property type="match status" value="1"/>
</dbReference>
<gene>
    <name evidence="4" type="ORF">ETD83_06265</name>
</gene>
<evidence type="ECO:0000313" key="4">
    <source>
        <dbReference type="EMBL" id="TMR05524.1"/>
    </source>
</evidence>
<dbReference type="OrthoDB" id="9797528at2"/>
<dbReference type="InterPro" id="IPR042188">
    <property type="entry name" value="MmgE/PrpD_sf_2"/>
</dbReference>
<evidence type="ECO:0000259" key="2">
    <source>
        <dbReference type="Pfam" id="PF03972"/>
    </source>
</evidence>